<keyword evidence="17" id="KW-1185">Reference proteome</keyword>
<dbReference type="Proteomes" id="UP000830167">
    <property type="component" value="Chromosome"/>
</dbReference>
<keyword evidence="8 13" id="KW-0547">Nucleotide-binding</keyword>
<evidence type="ECO:0000256" key="10">
    <source>
        <dbReference type="ARBA" id="ARBA00022840"/>
    </source>
</evidence>
<feature type="domain" description="GHMP kinase N-terminal" evidence="14">
    <location>
        <begin position="56"/>
        <end position="138"/>
    </location>
</feature>
<dbReference type="InterPro" id="IPR020568">
    <property type="entry name" value="Ribosomal_Su5_D2-typ_SF"/>
</dbReference>
<accession>A0ABY4CHY6</accession>
<dbReference type="NCBIfam" id="TIGR00191">
    <property type="entry name" value="thrB"/>
    <property type="match status" value="1"/>
</dbReference>
<dbReference type="PIRSF" id="PIRSF000676">
    <property type="entry name" value="Homoser_kin"/>
    <property type="match status" value="1"/>
</dbReference>
<dbReference type="EMBL" id="CP089291">
    <property type="protein sequence ID" value="UOF90133.1"/>
    <property type="molecule type" value="Genomic_DNA"/>
</dbReference>
<dbReference type="HAMAP" id="MF_00384">
    <property type="entry name" value="Homoser_kinase"/>
    <property type="match status" value="1"/>
</dbReference>
<dbReference type="GO" id="GO:0004413">
    <property type="term" value="F:homoserine kinase activity"/>
    <property type="evidence" value="ECO:0007669"/>
    <property type="project" value="UniProtKB-EC"/>
</dbReference>
<dbReference type="Pfam" id="PF00288">
    <property type="entry name" value="GHMP_kinases_N"/>
    <property type="match status" value="1"/>
</dbReference>
<dbReference type="Gene3D" id="3.30.70.890">
    <property type="entry name" value="GHMP kinase, C-terminal domain"/>
    <property type="match status" value="1"/>
</dbReference>
<keyword evidence="13" id="KW-0963">Cytoplasm</keyword>
<gene>
    <name evidence="13 16" type="primary">thrB</name>
    <name evidence="16" type="ORF">LSG31_20080</name>
</gene>
<evidence type="ECO:0000256" key="12">
    <source>
        <dbReference type="ARBA" id="ARBA00049954"/>
    </source>
</evidence>
<dbReference type="InterPro" id="IPR006203">
    <property type="entry name" value="GHMP_knse_ATP-bd_CS"/>
</dbReference>
<evidence type="ECO:0000256" key="11">
    <source>
        <dbReference type="ARBA" id="ARBA00049375"/>
    </source>
</evidence>
<dbReference type="InterPro" id="IPR036554">
    <property type="entry name" value="GHMP_kinase_C_sf"/>
</dbReference>
<dbReference type="Gene3D" id="3.30.230.10">
    <property type="match status" value="1"/>
</dbReference>
<keyword evidence="5 13" id="KW-0028">Amino-acid biosynthesis</keyword>
<evidence type="ECO:0000256" key="5">
    <source>
        <dbReference type="ARBA" id="ARBA00022605"/>
    </source>
</evidence>
<evidence type="ECO:0000256" key="1">
    <source>
        <dbReference type="ARBA" id="ARBA00005015"/>
    </source>
</evidence>
<dbReference type="InterPro" id="IPR000870">
    <property type="entry name" value="Homoserine_kinase"/>
</dbReference>
<feature type="binding site" evidence="13">
    <location>
        <begin position="85"/>
        <end position="95"/>
    </location>
    <ligand>
        <name>ATP</name>
        <dbReference type="ChEBI" id="CHEBI:30616"/>
    </ligand>
</feature>
<dbReference type="PRINTS" id="PR00958">
    <property type="entry name" value="HOMSERKINASE"/>
</dbReference>
<evidence type="ECO:0000256" key="13">
    <source>
        <dbReference type="HAMAP-Rule" id="MF_00384"/>
    </source>
</evidence>
<keyword evidence="9 13" id="KW-0418">Kinase</keyword>
<evidence type="ECO:0000259" key="15">
    <source>
        <dbReference type="Pfam" id="PF08544"/>
    </source>
</evidence>
<evidence type="ECO:0000256" key="2">
    <source>
        <dbReference type="ARBA" id="ARBA00007370"/>
    </source>
</evidence>
<dbReference type="InterPro" id="IPR006204">
    <property type="entry name" value="GHMP_kinase_N_dom"/>
</dbReference>
<dbReference type="EC" id="2.7.1.39" evidence="3 13"/>
<keyword evidence="6 13" id="KW-0808">Transferase</keyword>
<dbReference type="Pfam" id="PF08544">
    <property type="entry name" value="GHMP_kinases_C"/>
    <property type="match status" value="1"/>
</dbReference>
<feature type="domain" description="GHMP kinase C-terminal" evidence="15">
    <location>
        <begin position="202"/>
        <end position="273"/>
    </location>
</feature>
<name>A0ABY4CHY6_9BACL</name>
<comment type="catalytic activity">
    <reaction evidence="11 13">
        <text>L-homoserine + ATP = O-phospho-L-homoserine + ADP + H(+)</text>
        <dbReference type="Rhea" id="RHEA:13985"/>
        <dbReference type="ChEBI" id="CHEBI:15378"/>
        <dbReference type="ChEBI" id="CHEBI:30616"/>
        <dbReference type="ChEBI" id="CHEBI:57476"/>
        <dbReference type="ChEBI" id="CHEBI:57590"/>
        <dbReference type="ChEBI" id="CHEBI:456216"/>
        <dbReference type="EC" id="2.7.1.39"/>
    </reaction>
</comment>
<dbReference type="SUPFAM" id="SSF54211">
    <property type="entry name" value="Ribosomal protein S5 domain 2-like"/>
    <property type="match status" value="1"/>
</dbReference>
<dbReference type="NCBIfam" id="NF002288">
    <property type="entry name" value="PRK01212.1-4"/>
    <property type="match status" value="1"/>
</dbReference>
<keyword evidence="7 13" id="KW-0791">Threonine biosynthesis</keyword>
<evidence type="ECO:0000256" key="4">
    <source>
        <dbReference type="ARBA" id="ARBA00017858"/>
    </source>
</evidence>
<reference evidence="16" key="1">
    <citation type="submission" date="2021-12" db="EMBL/GenBank/DDBJ databases">
        <title>Alicyclobacillaceae gen. nov., sp. nov., isolated from chalcocite enrichment system.</title>
        <authorList>
            <person name="Jiang Z."/>
        </authorList>
    </citation>
    <scope>NUCLEOTIDE SEQUENCE</scope>
    <source>
        <strain evidence="16">MYW30-H2</strain>
    </source>
</reference>
<evidence type="ECO:0000259" key="14">
    <source>
        <dbReference type="Pfam" id="PF00288"/>
    </source>
</evidence>
<keyword evidence="10 13" id="KW-0067">ATP-binding</keyword>
<evidence type="ECO:0000313" key="16">
    <source>
        <dbReference type="EMBL" id="UOF90133.1"/>
    </source>
</evidence>
<dbReference type="SUPFAM" id="SSF55060">
    <property type="entry name" value="GHMP Kinase, C-terminal domain"/>
    <property type="match status" value="1"/>
</dbReference>
<evidence type="ECO:0000256" key="9">
    <source>
        <dbReference type="ARBA" id="ARBA00022777"/>
    </source>
</evidence>
<dbReference type="PANTHER" id="PTHR20861:SF1">
    <property type="entry name" value="HOMOSERINE KINASE"/>
    <property type="match status" value="1"/>
</dbReference>
<protein>
    <recommendedName>
        <fullName evidence="4 13">Homoserine kinase</fullName>
        <shortName evidence="13">HK</shortName>
        <shortName evidence="13">HSK</shortName>
        <ecNumber evidence="3 13">2.7.1.39</ecNumber>
    </recommendedName>
</protein>
<dbReference type="InterPro" id="IPR013750">
    <property type="entry name" value="GHMP_kinase_C_dom"/>
</dbReference>
<dbReference type="PANTHER" id="PTHR20861">
    <property type="entry name" value="HOMOSERINE/4-DIPHOSPHOCYTIDYL-2-C-METHYL-D-ERYTHRITOL KINASE"/>
    <property type="match status" value="1"/>
</dbReference>
<evidence type="ECO:0000256" key="8">
    <source>
        <dbReference type="ARBA" id="ARBA00022741"/>
    </source>
</evidence>
<dbReference type="PROSITE" id="PS00627">
    <property type="entry name" value="GHMP_KINASES_ATP"/>
    <property type="match status" value="1"/>
</dbReference>
<evidence type="ECO:0000256" key="7">
    <source>
        <dbReference type="ARBA" id="ARBA00022697"/>
    </source>
</evidence>
<dbReference type="InterPro" id="IPR014721">
    <property type="entry name" value="Ribsml_uS5_D2-typ_fold_subgr"/>
</dbReference>
<comment type="function">
    <text evidence="12 13">Catalyzes the ATP-dependent phosphorylation of L-homoserine to L-homoserine phosphate.</text>
</comment>
<sequence>MKVRIPATSANMGPGFDSFGLALQLYNEIEVERIEQGLVITVDGEGSEYVPLDEQNIVFQAIRYVFEKAGEEVPPLNIHIHNEVPITRGLGSSATAIVGGVLAANRLLNDRYSQQRLLTFASDLEGHPDNVSAAMLGGFVVSGQFAAGAAVLYKRFELPKEFTCVVAVPNFHLATSVSRNVLPEQVKFCDAVANIGAAGLLVAAVASGDMELLRDSMRDLIHEPYRMPLVPGMEKAVRLAREAGAFGVALSGAGPSVIAFCDENRMERIRAALFAGLAEAGTNCTTLVLKPDWNGASFVDEEKYRHSPAQTSGFEKSVRIS</sequence>
<proteinExistence type="inferred from homology"/>
<comment type="pathway">
    <text evidence="1 13">Amino-acid biosynthesis; L-threonine biosynthesis; L-threonine from L-aspartate: step 4/5.</text>
</comment>
<comment type="similarity">
    <text evidence="2 13">Belongs to the GHMP kinase family. Homoserine kinase subfamily.</text>
</comment>
<comment type="subcellular location">
    <subcellularLocation>
        <location evidence="13">Cytoplasm</location>
    </subcellularLocation>
</comment>
<evidence type="ECO:0000256" key="6">
    <source>
        <dbReference type="ARBA" id="ARBA00022679"/>
    </source>
</evidence>
<organism evidence="16 17">
    <name type="scientific">Fodinisporobacter ferrooxydans</name>
    <dbReference type="NCBI Taxonomy" id="2901836"/>
    <lineage>
        <taxon>Bacteria</taxon>
        <taxon>Bacillati</taxon>
        <taxon>Bacillota</taxon>
        <taxon>Bacilli</taxon>
        <taxon>Bacillales</taxon>
        <taxon>Alicyclobacillaceae</taxon>
        <taxon>Fodinisporobacter</taxon>
    </lineage>
</organism>
<evidence type="ECO:0000256" key="3">
    <source>
        <dbReference type="ARBA" id="ARBA00012078"/>
    </source>
</evidence>
<dbReference type="RefSeq" id="WP_347436824.1">
    <property type="nucleotide sequence ID" value="NZ_CP089291.1"/>
</dbReference>
<evidence type="ECO:0000313" key="17">
    <source>
        <dbReference type="Proteomes" id="UP000830167"/>
    </source>
</evidence>